<reference evidence="11 12" key="1">
    <citation type="submission" date="2017-04" db="EMBL/GenBank/DDBJ databases">
        <authorList>
            <person name="Afonso C.L."/>
            <person name="Miller P.J."/>
            <person name="Scott M.A."/>
            <person name="Spackman E."/>
            <person name="Goraichik I."/>
            <person name="Dimitrov K.M."/>
            <person name="Suarez D.L."/>
            <person name="Swayne D.E."/>
        </authorList>
    </citation>
    <scope>NUCLEOTIDE SEQUENCE [LARGE SCALE GENOMIC DNA]</scope>
    <source>
        <strain evidence="11 12">A2P</strain>
    </source>
</reference>
<evidence type="ECO:0000256" key="4">
    <source>
        <dbReference type="ARBA" id="ARBA00023027"/>
    </source>
</evidence>
<dbReference type="PROSITE" id="PS00913">
    <property type="entry name" value="ADH_IRON_1"/>
    <property type="match status" value="1"/>
</dbReference>
<dbReference type="InterPro" id="IPR018211">
    <property type="entry name" value="ADH_Fe_CS"/>
</dbReference>
<dbReference type="PANTHER" id="PTHR11496">
    <property type="entry name" value="ALCOHOL DEHYDROGENASE"/>
    <property type="match status" value="1"/>
</dbReference>
<dbReference type="FunFam" id="1.20.1090.10:FF:000001">
    <property type="entry name" value="Aldehyde-alcohol dehydrogenase"/>
    <property type="match status" value="1"/>
</dbReference>
<accession>A0A1X7HN25</accession>
<comment type="catalytic activity">
    <reaction evidence="6">
        <text>a primary alcohol + NAD(+) = an aldehyde + NADH + H(+)</text>
        <dbReference type="Rhea" id="RHEA:10736"/>
        <dbReference type="ChEBI" id="CHEBI:15378"/>
        <dbReference type="ChEBI" id="CHEBI:15734"/>
        <dbReference type="ChEBI" id="CHEBI:17478"/>
        <dbReference type="ChEBI" id="CHEBI:57540"/>
        <dbReference type="ChEBI" id="CHEBI:57945"/>
        <dbReference type="EC" id="1.1.1.1"/>
    </reaction>
</comment>
<feature type="domain" description="Fe-containing alcohol dehydrogenase-like C-terminal" evidence="10">
    <location>
        <begin position="187"/>
        <end position="383"/>
    </location>
</feature>
<evidence type="ECO:0000256" key="5">
    <source>
        <dbReference type="ARBA" id="ARBA00049164"/>
    </source>
</evidence>
<dbReference type="Proteomes" id="UP000192936">
    <property type="component" value="Unassembled WGS sequence"/>
</dbReference>
<dbReference type="RefSeq" id="WP_085091633.1">
    <property type="nucleotide sequence ID" value="NZ_FXAK01000009.1"/>
</dbReference>
<dbReference type="CDD" id="cd08193">
    <property type="entry name" value="HVD"/>
    <property type="match status" value="1"/>
</dbReference>
<evidence type="ECO:0000256" key="2">
    <source>
        <dbReference type="ARBA" id="ARBA00007358"/>
    </source>
</evidence>
<dbReference type="InterPro" id="IPR001670">
    <property type="entry name" value="ADH_Fe/GldA"/>
</dbReference>
<dbReference type="AlphaFoldDB" id="A0A1X7HN25"/>
<keyword evidence="3" id="KW-0560">Oxidoreductase</keyword>
<evidence type="ECO:0000259" key="9">
    <source>
        <dbReference type="Pfam" id="PF00465"/>
    </source>
</evidence>
<dbReference type="OrthoDB" id="9815791at2"/>
<keyword evidence="4" id="KW-0520">NAD</keyword>
<comment type="cofactor">
    <cofactor evidence="1">
        <name>Fe cation</name>
        <dbReference type="ChEBI" id="CHEBI:24875"/>
    </cofactor>
</comment>
<evidence type="ECO:0000259" key="10">
    <source>
        <dbReference type="Pfam" id="PF25137"/>
    </source>
</evidence>
<dbReference type="Pfam" id="PF00465">
    <property type="entry name" value="Fe-ADH"/>
    <property type="match status" value="1"/>
</dbReference>
<dbReference type="STRING" id="286727.SAMN02982917_6849"/>
<name>A0A1X7HN25_9PROT</name>
<gene>
    <name evidence="11" type="ORF">SAMN02982917_6849</name>
</gene>
<dbReference type="Gene3D" id="1.20.1090.10">
    <property type="entry name" value="Dehydroquinate synthase-like - alpha domain"/>
    <property type="match status" value="1"/>
</dbReference>
<dbReference type="Gene3D" id="3.40.50.1970">
    <property type="match status" value="1"/>
</dbReference>
<feature type="domain" description="Alcohol dehydrogenase iron-type/glycerol dehydrogenase GldA" evidence="9">
    <location>
        <begin position="10"/>
        <end position="175"/>
    </location>
</feature>
<evidence type="ECO:0000256" key="6">
    <source>
        <dbReference type="ARBA" id="ARBA00049243"/>
    </source>
</evidence>
<dbReference type="InterPro" id="IPR039697">
    <property type="entry name" value="Alcohol_dehydrogenase_Fe"/>
</dbReference>
<organism evidence="11 12">
    <name type="scientific">Azospirillum oryzae</name>
    <dbReference type="NCBI Taxonomy" id="286727"/>
    <lineage>
        <taxon>Bacteria</taxon>
        <taxon>Pseudomonadati</taxon>
        <taxon>Pseudomonadota</taxon>
        <taxon>Alphaproteobacteria</taxon>
        <taxon>Rhodospirillales</taxon>
        <taxon>Azospirillaceae</taxon>
        <taxon>Azospirillum</taxon>
    </lineage>
</organism>
<dbReference type="Pfam" id="PF25137">
    <property type="entry name" value="ADH_Fe_C"/>
    <property type="match status" value="1"/>
</dbReference>
<dbReference type="InterPro" id="IPR056798">
    <property type="entry name" value="ADH_Fe_C"/>
</dbReference>
<dbReference type="GO" id="GO:0004022">
    <property type="term" value="F:alcohol dehydrogenase (NAD+) activity"/>
    <property type="evidence" value="ECO:0007669"/>
    <property type="project" value="UniProtKB-EC"/>
</dbReference>
<evidence type="ECO:0000256" key="8">
    <source>
        <dbReference type="ARBA" id="ARBA00076680"/>
    </source>
</evidence>
<evidence type="ECO:0000313" key="11">
    <source>
        <dbReference type="EMBL" id="SMF89745.1"/>
    </source>
</evidence>
<evidence type="ECO:0000313" key="12">
    <source>
        <dbReference type="Proteomes" id="UP000192936"/>
    </source>
</evidence>
<protein>
    <recommendedName>
        <fullName evidence="7">Alcohol dehydrogenase 2</fullName>
    </recommendedName>
    <alternativeName>
        <fullName evidence="8">Alcohol dehydrogenase II</fullName>
    </alternativeName>
</protein>
<dbReference type="GO" id="GO:0046872">
    <property type="term" value="F:metal ion binding"/>
    <property type="evidence" value="ECO:0007669"/>
    <property type="project" value="InterPro"/>
</dbReference>
<dbReference type="FunFam" id="3.40.50.1970:FF:000003">
    <property type="entry name" value="Alcohol dehydrogenase, iron-containing"/>
    <property type="match status" value="1"/>
</dbReference>
<dbReference type="EMBL" id="FXAK01000009">
    <property type="protein sequence ID" value="SMF89745.1"/>
    <property type="molecule type" value="Genomic_DNA"/>
</dbReference>
<evidence type="ECO:0000256" key="3">
    <source>
        <dbReference type="ARBA" id="ARBA00023002"/>
    </source>
</evidence>
<proteinExistence type="inferred from homology"/>
<evidence type="ECO:0000256" key="1">
    <source>
        <dbReference type="ARBA" id="ARBA00001962"/>
    </source>
</evidence>
<comment type="catalytic activity">
    <reaction evidence="5">
        <text>a secondary alcohol + NAD(+) = a ketone + NADH + H(+)</text>
        <dbReference type="Rhea" id="RHEA:10740"/>
        <dbReference type="ChEBI" id="CHEBI:15378"/>
        <dbReference type="ChEBI" id="CHEBI:17087"/>
        <dbReference type="ChEBI" id="CHEBI:35681"/>
        <dbReference type="ChEBI" id="CHEBI:57540"/>
        <dbReference type="ChEBI" id="CHEBI:57945"/>
        <dbReference type="EC" id="1.1.1.1"/>
    </reaction>
</comment>
<dbReference type="PANTHER" id="PTHR11496:SF102">
    <property type="entry name" value="ALCOHOL DEHYDROGENASE 4"/>
    <property type="match status" value="1"/>
</dbReference>
<comment type="similarity">
    <text evidence="2">Belongs to the iron-containing alcohol dehydrogenase family.</text>
</comment>
<evidence type="ECO:0000256" key="7">
    <source>
        <dbReference type="ARBA" id="ARBA00074848"/>
    </source>
</evidence>
<sequence>MTDFVFETTPKLVCEAGAAARLGAMAKELGIRRALIVTDAGLVAAGLLEPVEAGFKAAGTACALFSDVLADPPEESIALAVRAARDAGADGVIGFGGGSSLDTAKLVALLAGTPQELPDIYGIGLANGPRLPLIQVPTTAGTGSEVTPIAIVTTPTSEKKGVVSSLLYPDLAVLDAHLTLGLPPRVTAMTGIDAMVHAIEAYTTRHKKNPLSDSLALRALGLLAGNIRAVIADGRDVAARAAMLQGSLLAGIAFANAPVGAVHALAYPLGGHFHVPHGLSNALMLGPVLEFNRPAAEGLYAELVPAVLPGRSFATPAGAAAAFIEAMRDLVAAMPMEQRLEQVGVRRDDLPMLAADAMKVQRLLVNNPRDVRYEDALELYGQAW</sequence>
<dbReference type="SUPFAM" id="SSF56796">
    <property type="entry name" value="Dehydroquinate synthase-like"/>
    <property type="match status" value="1"/>
</dbReference>